<dbReference type="Proteomes" id="UP000237105">
    <property type="component" value="Unassembled WGS sequence"/>
</dbReference>
<evidence type="ECO:0000313" key="2">
    <source>
        <dbReference type="EMBL" id="PON35711.1"/>
    </source>
</evidence>
<name>A0A2P5AGQ8_PARAD</name>
<sequence>MVVTRANSSSPPPKLNLKSRMKRRGSFGRLKSKEQVKSVGKRLRLDPDSKKALIQRYFMFFSWFLWFSK</sequence>
<comment type="caution">
    <text evidence="2">The sequence shown here is derived from an EMBL/GenBank/DDBJ whole genome shotgun (WGS) entry which is preliminary data.</text>
</comment>
<dbReference type="AlphaFoldDB" id="A0A2P5AGQ8"/>
<evidence type="ECO:0000313" key="3">
    <source>
        <dbReference type="Proteomes" id="UP000237105"/>
    </source>
</evidence>
<evidence type="ECO:0000256" key="1">
    <source>
        <dbReference type="SAM" id="MobiDB-lite"/>
    </source>
</evidence>
<reference evidence="3" key="1">
    <citation type="submission" date="2016-06" db="EMBL/GenBank/DDBJ databases">
        <title>Parallel loss of symbiosis genes in relatives of nitrogen-fixing non-legume Parasponia.</title>
        <authorList>
            <person name="Van Velzen R."/>
            <person name="Holmer R."/>
            <person name="Bu F."/>
            <person name="Rutten L."/>
            <person name="Van Zeijl A."/>
            <person name="Liu W."/>
            <person name="Santuari L."/>
            <person name="Cao Q."/>
            <person name="Sharma T."/>
            <person name="Shen D."/>
            <person name="Roswanjaya Y."/>
            <person name="Wardhani T."/>
            <person name="Kalhor M.S."/>
            <person name="Jansen J."/>
            <person name="Van den Hoogen J."/>
            <person name="Gungor B."/>
            <person name="Hartog M."/>
            <person name="Hontelez J."/>
            <person name="Verver J."/>
            <person name="Yang W.-C."/>
            <person name="Schijlen E."/>
            <person name="Repin R."/>
            <person name="Schilthuizen M."/>
            <person name="Schranz E."/>
            <person name="Heidstra R."/>
            <person name="Miyata K."/>
            <person name="Fedorova E."/>
            <person name="Kohlen W."/>
            <person name="Bisseling T."/>
            <person name="Smit S."/>
            <person name="Geurts R."/>
        </authorList>
    </citation>
    <scope>NUCLEOTIDE SEQUENCE [LARGE SCALE GENOMIC DNA]</scope>
    <source>
        <strain evidence="3">cv. WU1-14</strain>
    </source>
</reference>
<organism evidence="2 3">
    <name type="scientific">Parasponia andersonii</name>
    <name type="common">Sponia andersonii</name>
    <dbReference type="NCBI Taxonomy" id="3476"/>
    <lineage>
        <taxon>Eukaryota</taxon>
        <taxon>Viridiplantae</taxon>
        <taxon>Streptophyta</taxon>
        <taxon>Embryophyta</taxon>
        <taxon>Tracheophyta</taxon>
        <taxon>Spermatophyta</taxon>
        <taxon>Magnoliopsida</taxon>
        <taxon>eudicotyledons</taxon>
        <taxon>Gunneridae</taxon>
        <taxon>Pentapetalae</taxon>
        <taxon>rosids</taxon>
        <taxon>fabids</taxon>
        <taxon>Rosales</taxon>
        <taxon>Cannabaceae</taxon>
        <taxon>Parasponia</taxon>
    </lineage>
</organism>
<gene>
    <name evidence="2" type="ORF">PanWU01x14_334130</name>
</gene>
<accession>A0A2P5AGQ8</accession>
<feature type="region of interest" description="Disordered" evidence="1">
    <location>
        <begin position="1"/>
        <end position="25"/>
    </location>
</feature>
<keyword evidence="3" id="KW-1185">Reference proteome</keyword>
<dbReference type="EMBL" id="JXTB01000600">
    <property type="protein sequence ID" value="PON35711.1"/>
    <property type="molecule type" value="Genomic_DNA"/>
</dbReference>
<proteinExistence type="predicted"/>
<protein>
    <submittedName>
        <fullName evidence="2">Uncharacterized protein</fullName>
    </submittedName>
</protein>
<dbReference type="OrthoDB" id="10472923at2759"/>
<feature type="non-terminal residue" evidence="2">
    <location>
        <position position="69"/>
    </location>
</feature>